<name>A0AAV5WI85_9BILA</name>
<comment type="caution">
    <text evidence="2">The sequence shown here is derived from an EMBL/GenBank/DDBJ whole genome shotgun (WGS) entry which is preliminary data.</text>
</comment>
<proteinExistence type="predicted"/>
<feature type="region of interest" description="Disordered" evidence="1">
    <location>
        <begin position="62"/>
        <end position="89"/>
    </location>
</feature>
<organism evidence="2 3">
    <name type="scientific">Pristionchus fissidentatus</name>
    <dbReference type="NCBI Taxonomy" id="1538716"/>
    <lineage>
        <taxon>Eukaryota</taxon>
        <taxon>Metazoa</taxon>
        <taxon>Ecdysozoa</taxon>
        <taxon>Nematoda</taxon>
        <taxon>Chromadorea</taxon>
        <taxon>Rhabditida</taxon>
        <taxon>Rhabditina</taxon>
        <taxon>Diplogasteromorpha</taxon>
        <taxon>Diplogasteroidea</taxon>
        <taxon>Neodiplogasteridae</taxon>
        <taxon>Pristionchus</taxon>
    </lineage>
</organism>
<accession>A0AAV5WI85</accession>
<keyword evidence="3" id="KW-1185">Reference proteome</keyword>
<evidence type="ECO:0008006" key="4">
    <source>
        <dbReference type="Google" id="ProtNLM"/>
    </source>
</evidence>
<evidence type="ECO:0000313" key="2">
    <source>
        <dbReference type="EMBL" id="GMT31642.1"/>
    </source>
</evidence>
<sequence>MAHCTYRTPRNLPYPLQNHALNLGNPGEIVVVRRGISLLLESGPTRRLRPCIQRPRLLHGSPTISRLPTTAKAQQCRGRQSSAQELLAA</sequence>
<protein>
    <recommendedName>
        <fullName evidence="4">Ribosomal protein</fullName>
    </recommendedName>
</protein>
<evidence type="ECO:0000256" key="1">
    <source>
        <dbReference type="SAM" id="MobiDB-lite"/>
    </source>
</evidence>
<dbReference type="Proteomes" id="UP001432322">
    <property type="component" value="Unassembled WGS sequence"/>
</dbReference>
<evidence type="ECO:0000313" key="3">
    <source>
        <dbReference type="Proteomes" id="UP001432322"/>
    </source>
</evidence>
<dbReference type="EMBL" id="BTSY01000006">
    <property type="protein sequence ID" value="GMT31642.1"/>
    <property type="molecule type" value="Genomic_DNA"/>
</dbReference>
<reference evidence="2" key="1">
    <citation type="submission" date="2023-10" db="EMBL/GenBank/DDBJ databases">
        <title>Genome assembly of Pristionchus species.</title>
        <authorList>
            <person name="Yoshida K."/>
            <person name="Sommer R.J."/>
        </authorList>
    </citation>
    <scope>NUCLEOTIDE SEQUENCE</scope>
    <source>
        <strain evidence="2">RS5133</strain>
    </source>
</reference>
<gene>
    <name evidence="2" type="ORF">PFISCL1PPCAC_22939</name>
</gene>
<dbReference type="AlphaFoldDB" id="A0AAV5WI85"/>